<protein>
    <submittedName>
        <fullName evidence="14">Cytochrome P450</fullName>
    </submittedName>
</protein>
<evidence type="ECO:0000256" key="11">
    <source>
        <dbReference type="ARBA" id="ARBA00023033"/>
    </source>
</evidence>
<evidence type="ECO:0000256" key="4">
    <source>
        <dbReference type="ARBA" id="ARBA00010617"/>
    </source>
</evidence>
<dbReference type="EMBL" id="JH711576">
    <property type="protein sequence ID" value="EIW82619.1"/>
    <property type="molecule type" value="Genomic_DNA"/>
</dbReference>
<dbReference type="GO" id="GO:0016020">
    <property type="term" value="C:membrane"/>
    <property type="evidence" value="ECO:0007669"/>
    <property type="project" value="UniProtKB-SubCell"/>
</dbReference>
<evidence type="ECO:0000256" key="3">
    <source>
        <dbReference type="ARBA" id="ARBA00004721"/>
    </source>
</evidence>
<dbReference type="InterPro" id="IPR050121">
    <property type="entry name" value="Cytochrome_P450_monoxygenase"/>
</dbReference>
<evidence type="ECO:0000256" key="12">
    <source>
        <dbReference type="ARBA" id="ARBA00023136"/>
    </source>
</evidence>
<accession>A0A5M3MTX8</accession>
<dbReference type="KEGG" id="cput:CONPUDRAFT_151694"/>
<sequence length="450" mass="50231">MSFIFKELPRFSVEPLLEVSSNSRALDAVVISFGVWLLLKVGCIARRCLVATSLPGPPRTNLLLGEGHFINESNDPAAIFESWEKKYGGIYSIPSTAWMNQIVLCDPKAVAHFYHYETTRYSRPEVNQPTVKASVVDAWSAILDASENNVIEVQTWMNHVSLGSIGIAGFSHNFGALYGKQCDVADIFDEFVEKQPLMVHKTALLLGLVFPFIIKLPTGRMQLFRKLNAALGGAAKELVERMRQEELELQMSEEEVLSQIKLLLLAGYETTSISLSWILAELAQHKDVQEKLREELSQFVGKDPSYDQLTSGLPYLDAVVLETLRLHPAVTETARIAIEDDVIPVSDPIKDLHGNLVHHAIAKGTHVPDAKQFDPERWFNPKGLETRAKEIQGHKHLLTFIDGPRTCLGKAFAPAEFKAVLSTLVRNFAFDMWDADAKIKVARGLFSVRV</sequence>
<dbReference type="GO" id="GO:0005506">
    <property type="term" value="F:iron ion binding"/>
    <property type="evidence" value="ECO:0007669"/>
    <property type="project" value="InterPro"/>
</dbReference>
<evidence type="ECO:0000256" key="6">
    <source>
        <dbReference type="ARBA" id="ARBA00022692"/>
    </source>
</evidence>
<dbReference type="OrthoDB" id="1470350at2759"/>
<reference evidence="15" key="1">
    <citation type="journal article" date="2012" name="Science">
        <title>The Paleozoic origin of enzymatic lignin decomposition reconstructed from 31 fungal genomes.</title>
        <authorList>
            <person name="Floudas D."/>
            <person name="Binder M."/>
            <person name="Riley R."/>
            <person name="Barry K."/>
            <person name="Blanchette R.A."/>
            <person name="Henrissat B."/>
            <person name="Martinez A.T."/>
            <person name="Otillar R."/>
            <person name="Spatafora J.W."/>
            <person name="Yadav J.S."/>
            <person name="Aerts A."/>
            <person name="Benoit I."/>
            <person name="Boyd A."/>
            <person name="Carlson A."/>
            <person name="Copeland A."/>
            <person name="Coutinho P.M."/>
            <person name="de Vries R.P."/>
            <person name="Ferreira P."/>
            <person name="Findley K."/>
            <person name="Foster B."/>
            <person name="Gaskell J."/>
            <person name="Glotzer D."/>
            <person name="Gorecki P."/>
            <person name="Heitman J."/>
            <person name="Hesse C."/>
            <person name="Hori C."/>
            <person name="Igarashi K."/>
            <person name="Jurgens J.A."/>
            <person name="Kallen N."/>
            <person name="Kersten P."/>
            <person name="Kohler A."/>
            <person name="Kuees U."/>
            <person name="Kumar T.K.A."/>
            <person name="Kuo A."/>
            <person name="LaButti K."/>
            <person name="Larrondo L.F."/>
            <person name="Lindquist E."/>
            <person name="Ling A."/>
            <person name="Lombard V."/>
            <person name="Lucas S."/>
            <person name="Lundell T."/>
            <person name="Martin R."/>
            <person name="McLaughlin D.J."/>
            <person name="Morgenstern I."/>
            <person name="Morin E."/>
            <person name="Murat C."/>
            <person name="Nagy L.G."/>
            <person name="Nolan M."/>
            <person name="Ohm R.A."/>
            <person name="Patyshakuliyeva A."/>
            <person name="Rokas A."/>
            <person name="Ruiz-Duenas F.J."/>
            <person name="Sabat G."/>
            <person name="Salamov A."/>
            <person name="Samejima M."/>
            <person name="Schmutz J."/>
            <person name="Slot J.C."/>
            <person name="St John F."/>
            <person name="Stenlid J."/>
            <person name="Sun H."/>
            <person name="Sun S."/>
            <person name="Syed K."/>
            <person name="Tsang A."/>
            <person name="Wiebenga A."/>
            <person name="Young D."/>
            <person name="Pisabarro A."/>
            <person name="Eastwood D.C."/>
            <person name="Martin F."/>
            <person name="Cullen D."/>
            <person name="Grigoriev I.V."/>
            <person name="Hibbett D.S."/>
        </authorList>
    </citation>
    <scope>NUCLEOTIDE SEQUENCE [LARGE SCALE GENOMIC DNA]</scope>
    <source>
        <strain evidence="15">RWD-64-598 SS2</strain>
    </source>
</reference>
<comment type="cofactor">
    <cofactor evidence="1 13">
        <name>heme</name>
        <dbReference type="ChEBI" id="CHEBI:30413"/>
    </cofactor>
</comment>
<dbReference type="GeneID" id="19202906"/>
<dbReference type="GO" id="GO:0016705">
    <property type="term" value="F:oxidoreductase activity, acting on paired donors, with incorporation or reduction of molecular oxygen"/>
    <property type="evidence" value="ECO:0007669"/>
    <property type="project" value="InterPro"/>
</dbReference>
<comment type="subcellular location">
    <subcellularLocation>
        <location evidence="2">Membrane</location>
    </subcellularLocation>
</comment>
<evidence type="ECO:0000256" key="10">
    <source>
        <dbReference type="ARBA" id="ARBA00023004"/>
    </source>
</evidence>
<dbReference type="PRINTS" id="PR00385">
    <property type="entry name" value="P450"/>
</dbReference>
<gene>
    <name evidence="14" type="ORF">CONPUDRAFT_151694</name>
</gene>
<keyword evidence="11" id="KW-0503">Monooxygenase</keyword>
<evidence type="ECO:0000256" key="13">
    <source>
        <dbReference type="PIRSR" id="PIRSR602403-1"/>
    </source>
</evidence>
<dbReference type="Gene3D" id="1.10.630.10">
    <property type="entry name" value="Cytochrome P450"/>
    <property type="match status" value="1"/>
</dbReference>
<dbReference type="GO" id="GO:0020037">
    <property type="term" value="F:heme binding"/>
    <property type="evidence" value="ECO:0007669"/>
    <property type="project" value="InterPro"/>
</dbReference>
<keyword evidence="5 13" id="KW-0349">Heme</keyword>
<dbReference type="Pfam" id="PF00067">
    <property type="entry name" value="p450"/>
    <property type="match status" value="1"/>
</dbReference>
<evidence type="ECO:0000256" key="2">
    <source>
        <dbReference type="ARBA" id="ARBA00004370"/>
    </source>
</evidence>
<dbReference type="PRINTS" id="PR00465">
    <property type="entry name" value="EP450IV"/>
</dbReference>
<evidence type="ECO:0000256" key="8">
    <source>
        <dbReference type="ARBA" id="ARBA00022989"/>
    </source>
</evidence>
<feature type="binding site" description="axial binding residue" evidence="13">
    <location>
        <position position="407"/>
    </location>
    <ligand>
        <name>heme</name>
        <dbReference type="ChEBI" id="CHEBI:30413"/>
    </ligand>
    <ligandPart>
        <name>Fe</name>
        <dbReference type="ChEBI" id="CHEBI:18248"/>
    </ligandPart>
</feature>
<comment type="pathway">
    <text evidence="3">Secondary metabolite biosynthesis; terpenoid biosynthesis.</text>
</comment>
<keyword evidence="12" id="KW-0472">Membrane</keyword>
<evidence type="ECO:0000313" key="14">
    <source>
        <dbReference type="EMBL" id="EIW82619.1"/>
    </source>
</evidence>
<evidence type="ECO:0000256" key="1">
    <source>
        <dbReference type="ARBA" id="ARBA00001971"/>
    </source>
</evidence>
<keyword evidence="10 13" id="KW-0408">Iron</keyword>
<dbReference type="InterPro" id="IPR002403">
    <property type="entry name" value="Cyt_P450_E_grp-IV"/>
</dbReference>
<keyword evidence="7 13" id="KW-0479">Metal-binding</keyword>
<keyword evidence="8" id="KW-1133">Transmembrane helix</keyword>
<dbReference type="AlphaFoldDB" id="A0A5M3MTX8"/>
<keyword evidence="15" id="KW-1185">Reference proteome</keyword>
<dbReference type="PANTHER" id="PTHR24305">
    <property type="entry name" value="CYTOCHROME P450"/>
    <property type="match status" value="1"/>
</dbReference>
<dbReference type="Proteomes" id="UP000053558">
    <property type="component" value="Unassembled WGS sequence"/>
</dbReference>
<name>A0A5M3MTX8_CONPW</name>
<evidence type="ECO:0000256" key="5">
    <source>
        <dbReference type="ARBA" id="ARBA00022617"/>
    </source>
</evidence>
<keyword evidence="6" id="KW-0812">Transmembrane</keyword>
<proteinExistence type="inferred from homology"/>
<dbReference type="RefSeq" id="XP_007766637.1">
    <property type="nucleotide sequence ID" value="XM_007768447.1"/>
</dbReference>
<dbReference type="SUPFAM" id="SSF48264">
    <property type="entry name" value="Cytochrome P450"/>
    <property type="match status" value="1"/>
</dbReference>
<evidence type="ECO:0000256" key="7">
    <source>
        <dbReference type="ARBA" id="ARBA00022723"/>
    </source>
</evidence>
<evidence type="ECO:0000313" key="15">
    <source>
        <dbReference type="Proteomes" id="UP000053558"/>
    </source>
</evidence>
<keyword evidence="9" id="KW-0560">Oxidoreductase</keyword>
<organism evidence="14 15">
    <name type="scientific">Coniophora puteana (strain RWD-64-598)</name>
    <name type="common">Brown rot fungus</name>
    <dbReference type="NCBI Taxonomy" id="741705"/>
    <lineage>
        <taxon>Eukaryota</taxon>
        <taxon>Fungi</taxon>
        <taxon>Dikarya</taxon>
        <taxon>Basidiomycota</taxon>
        <taxon>Agaricomycotina</taxon>
        <taxon>Agaricomycetes</taxon>
        <taxon>Agaricomycetidae</taxon>
        <taxon>Boletales</taxon>
        <taxon>Coniophorineae</taxon>
        <taxon>Coniophoraceae</taxon>
        <taxon>Coniophora</taxon>
    </lineage>
</organism>
<dbReference type="InterPro" id="IPR036396">
    <property type="entry name" value="Cyt_P450_sf"/>
</dbReference>
<dbReference type="GO" id="GO:0004497">
    <property type="term" value="F:monooxygenase activity"/>
    <property type="evidence" value="ECO:0007669"/>
    <property type="project" value="UniProtKB-KW"/>
</dbReference>
<comment type="caution">
    <text evidence="14">The sequence shown here is derived from an EMBL/GenBank/DDBJ whole genome shotgun (WGS) entry which is preliminary data.</text>
</comment>
<evidence type="ECO:0000256" key="9">
    <source>
        <dbReference type="ARBA" id="ARBA00023002"/>
    </source>
</evidence>
<comment type="similarity">
    <text evidence="4">Belongs to the cytochrome P450 family.</text>
</comment>
<dbReference type="InterPro" id="IPR001128">
    <property type="entry name" value="Cyt_P450"/>
</dbReference>
<dbReference type="PANTHER" id="PTHR24305:SF166">
    <property type="entry name" value="CYTOCHROME P450 12A4, MITOCHONDRIAL-RELATED"/>
    <property type="match status" value="1"/>
</dbReference>